<feature type="compositionally biased region" description="Gly residues" evidence="1">
    <location>
        <begin position="88"/>
        <end position="100"/>
    </location>
</feature>
<evidence type="ECO:0000313" key="3">
    <source>
        <dbReference type="Proteomes" id="UP001519460"/>
    </source>
</evidence>
<sequence>MAVQTSNSFQTGFTVKALNMIGAATVSYSDRQTISSPSPPPRGLTGTNCRNHVGSSLSSSSCPSRDELIVVMRCTKVSTCGARERAGEGTGEGGRGAKGR</sequence>
<organism evidence="2 3">
    <name type="scientific">Batillaria attramentaria</name>
    <dbReference type="NCBI Taxonomy" id="370345"/>
    <lineage>
        <taxon>Eukaryota</taxon>
        <taxon>Metazoa</taxon>
        <taxon>Spiralia</taxon>
        <taxon>Lophotrochozoa</taxon>
        <taxon>Mollusca</taxon>
        <taxon>Gastropoda</taxon>
        <taxon>Caenogastropoda</taxon>
        <taxon>Sorbeoconcha</taxon>
        <taxon>Cerithioidea</taxon>
        <taxon>Batillariidae</taxon>
        <taxon>Batillaria</taxon>
    </lineage>
</organism>
<feature type="region of interest" description="Disordered" evidence="1">
    <location>
        <begin position="28"/>
        <end position="62"/>
    </location>
</feature>
<keyword evidence="3" id="KW-1185">Reference proteome</keyword>
<dbReference type="AlphaFoldDB" id="A0ABD0M9Y0"/>
<proteinExistence type="predicted"/>
<dbReference type="Proteomes" id="UP001519460">
    <property type="component" value="Unassembled WGS sequence"/>
</dbReference>
<feature type="region of interest" description="Disordered" evidence="1">
    <location>
        <begin position="80"/>
        <end position="100"/>
    </location>
</feature>
<accession>A0ABD0M9Y0</accession>
<evidence type="ECO:0000256" key="1">
    <source>
        <dbReference type="SAM" id="MobiDB-lite"/>
    </source>
</evidence>
<dbReference type="EMBL" id="JACVVK020000002">
    <property type="protein sequence ID" value="KAK7508201.1"/>
    <property type="molecule type" value="Genomic_DNA"/>
</dbReference>
<reference evidence="2 3" key="1">
    <citation type="journal article" date="2023" name="Sci. Data">
        <title>Genome assembly of the Korean intertidal mud-creeper Batillaria attramentaria.</title>
        <authorList>
            <person name="Patra A.K."/>
            <person name="Ho P.T."/>
            <person name="Jun S."/>
            <person name="Lee S.J."/>
            <person name="Kim Y."/>
            <person name="Won Y.J."/>
        </authorList>
    </citation>
    <scope>NUCLEOTIDE SEQUENCE [LARGE SCALE GENOMIC DNA]</scope>
    <source>
        <strain evidence="2">Wonlab-2016</strain>
    </source>
</reference>
<protein>
    <submittedName>
        <fullName evidence="2">Uncharacterized protein</fullName>
    </submittedName>
</protein>
<name>A0ABD0M9Y0_9CAEN</name>
<gene>
    <name evidence="2" type="ORF">BaRGS_00000440</name>
</gene>
<evidence type="ECO:0000313" key="2">
    <source>
        <dbReference type="EMBL" id="KAK7508201.1"/>
    </source>
</evidence>
<comment type="caution">
    <text evidence="2">The sequence shown here is derived from an EMBL/GenBank/DDBJ whole genome shotgun (WGS) entry which is preliminary data.</text>
</comment>
<feature type="compositionally biased region" description="Polar residues" evidence="1">
    <location>
        <begin position="45"/>
        <end position="54"/>
    </location>
</feature>